<evidence type="ECO:0000256" key="3">
    <source>
        <dbReference type="ARBA" id="ARBA00023004"/>
    </source>
</evidence>
<gene>
    <name evidence="7" type="ORF">CPT75_12935</name>
</gene>
<dbReference type="AlphaFoldDB" id="A0A317G5I5"/>
<dbReference type="PANTHER" id="PTHR43273:SF3">
    <property type="entry name" value="ANAEROBIC SULFATASE-MATURATING ENZYME HOMOLOG ASLB-RELATED"/>
    <property type="match status" value="1"/>
</dbReference>
<dbReference type="Gene3D" id="3.20.20.70">
    <property type="entry name" value="Aldolase class I"/>
    <property type="match status" value="1"/>
</dbReference>
<dbReference type="PANTHER" id="PTHR43273">
    <property type="entry name" value="ANAEROBIC SULFATASE-MATURATING ENZYME HOMOLOG ASLB-RELATED"/>
    <property type="match status" value="1"/>
</dbReference>
<dbReference type="InterPro" id="IPR013785">
    <property type="entry name" value="Aldolase_TIM"/>
</dbReference>
<keyword evidence="8" id="KW-1185">Reference proteome</keyword>
<dbReference type="GO" id="GO:0046872">
    <property type="term" value="F:metal ion binding"/>
    <property type="evidence" value="ECO:0007669"/>
    <property type="project" value="UniProtKB-KW"/>
</dbReference>
<dbReference type="RefSeq" id="WP_110073250.1">
    <property type="nucleotide sequence ID" value="NZ_CM009896.1"/>
</dbReference>
<dbReference type="Pfam" id="PF04055">
    <property type="entry name" value="Radical_SAM"/>
    <property type="match status" value="1"/>
</dbReference>
<evidence type="ECO:0000313" key="7">
    <source>
        <dbReference type="EMBL" id="PWT27943.1"/>
    </source>
</evidence>
<name>A0A317G5I5_BUTFI</name>
<dbReference type="InterPro" id="IPR007197">
    <property type="entry name" value="rSAM"/>
</dbReference>
<dbReference type="CDD" id="cd01335">
    <property type="entry name" value="Radical_SAM"/>
    <property type="match status" value="1"/>
</dbReference>
<reference evidence="7 8" key="1">
    <citation type="submission" date="2017-09" db="EMBL/GenBank/DDBJ databases">
        <title>High-quality draft genome sequence of Butyrivibrio fibrisolvens INBov1, isolated from cow rumen.</title>
        <authorList>
            <person name="Rodriguez Hernaez J."/>
            <person name="Rivarola M."/>
            <person name="Paniego N."/>
            <person name="Cravero S."/>
            <person name="Ceron Cucchi M."/>
            <person name="Martinez M.C."/>
        </authorList>
    </citation>
    <scope>NUCLEOTIDE SEQUENCE [LARGE SCALE GENOMIC DNA]</scope>
    <source>
        <strain evidence="7 8">INBov1</strain>
    </source>
</reference>
<keyword evidence="4" id="KW-0411">Iron-sulfur</keyword>
<dbReference type="SFLD" id="SFLDG01067">
    <property type="entry name" value="SPASM/twitch_domain_containing"/>
    <property type="match status" value="1"/>
</dbReference>
<keyword evidence="3" id="KW-0408">Iron</keyword>
<dbReference type="PROSITE" id="PS51918">
    <property type="entry name" value="RADICAL_SAM"/>
    <property type="match status" value="1"/>
</dbReference>
<evidence type="ECO:0000256" key="2">
    <source>
        <dbReference type="ARBA" id="ARBA00022723"/>
    </source>
</evidence>
<feature type="domain" description="Radical SAM core" evidence="6">
    <location>
        <begin position="1"/>
        <end position="214"/>
    </location>
</feature>
<dbReference type="GO" id="GO:0051536">
    <property type="term" value="F:iron-sulfur cluster binding"/>
    <property type="evidence" value="ECO:0007669"/>
    <property type="project" value="UniProtKB-KW"/>
</dbReference>
<protein>
    <submittedName>
        <fullName evidence="7">Radical SAM protein</fullName>
    </submittedName>
</protein>
<keyword evidence="2" id="KW-0479">Metal-binding</keyword>
<evidence type="ECO:0000313" key="8">
    <source>
        <dbReference type="Proteomes" id="UP000245488"/>
    </source>
</evidence>
<dbReference type="GO" id="GO:0016491">
    <property type="term" value="F:oxidoreductase activity"/>
    <property type="evidence" value="ECO:0007669"/>
    <property type="project" value="InterPro"/>
</dbReference>
<evidence type="ECO:0000259" key="6">
    <source>
        <dbReference type="PROSITE" id="PS51918"/>
    </source>
</evidence>
<dbReference type="InterPro" id="IPR058240">
    <property type="entry name" value="rSAM_sf"/>
</dbReference>
<evidence type="ECO:0000256" key="4">
    <source>
        <dbReference type="ARBA" id="ARBA00023014"/>
    </source>
</evidence>
<accession>A0A317G5I5</accession>
<organism evidence="7 8">
    <name type="scientific">Butyrivibrio fibrisolvens</name>
    <dbReference type="NCBI Taxonomy" id="831"/>
    <lineage>
        <taxon>Bacteria</taxon>
        <taxon>Bacillati</taxon>
        <taxon>Bacillota</taxon>
        <taxon>Clostridia</taxon>
        <taxon>Lachnospirales</taxon>
        <taxon>Lachnospiraceae</taxon>
        <taxon>Butyrivibrio</taxon>
    </lineage>
</organism>
<comment type="caution">
    <text evidence="7">The sequence shown here is derived from an EMBL/GenBank/DDBJ whole genome shotgun (WGS) entry which is preliminary data.</text>
</comment>
<comment type="similarity">
    <text evidence="5">Belongs to the radical SAM superfamily. Anaerobic sulfatase-maturating enzyme family.</text>
</comment>
<proteinExistence type="inferred from homology"/>
<dbReference type="SUPFAM" id="SSF102114">
    <property type="entry name" value="Radical SAM enzymes"/>
    <property type="match status" value="1"/>
</dbReference>
<evidence type="ECO:0000256" key="1">
    <source>
        <dbReference type="ARBA" id="ARBA00022691"/>
    </source>
</evidence>
<sequence>MINRICISINNRCNLGCKYCHFHEKGILDDADMDVFKILDNVKAYAKGKFKIGFVGNGEGLLDWPKLKSYITYLENYSNISIYTITNGTVPLSDEDWRFLENHNVNVGFSIDGYKELHDKNRGNSFDKAMHNVAEYKRVTGHYPTFNATVGVDSLLNADKVINFFKPFGVRVTFSRMIGRYGISLQEYRDFLERAEKTLEVRRGGLDCTMYGGQCGAGTNNYFFANGYVYFCGNCIDLPPVGKSDMTFEELEKISLDFDRNYCYKESL</sequence>
<evidence type="ECO:0000256" key="5">
    <source>
        <dbReference type="ARBA" id="ARBA00023601"/>
    </source>
</evidence>
<keyword evidence="1" id="KW-0949">S-adenosyl-L-methionine</keyword>
<dbReference type="Proteomes" id="UP000245488">
    <property type="component" value="Chromosome"/>
</dbReference>
<dbReference type="InterPro" id="IPR023867">
    <property type="entry name" value="Sulphatase_maturase_rSAM"/>
</dbReference>
<dbReference type="EMBL" id="NXNG01000001">
    <property type="protein sequence ID" value="PWT27943.1"/>
    <property type="molecule type" value="Genomic_DNA"/>
</dbReference>
<dbReference type="SFLD" id="SFLDS00029">
    <property type="entry name" value="Radical_SAM"/>
    <property type="match status" value="1"/>
</dbReference>